<gene>
    <name evidence="1" type="ORF">Tsubulata_005400</name>
</gene>
<feature type="non-terminal residue" evidence="1">
    <location>
        <position position="85"/>
    </location>
</feature>
<sequence>AVARRRHQVEEKSGAVNRGKSSCWKLKIKEKKIFFCFYSQLVRLFLQSIGLIVSPPASSLQYNLRFVTAADRRVAPSLHTSDLPK</sequence>
<accession>A0A9Q0G3P8</accession>
<proteinExistence type="predicted"/>
<reference evidence="1" key="2">
    <citation type="journal article" date="2023" name="Plants (Basel)">
        <title>Annotation of the Turnera subulata (Passifloraceae) Draft Genome Reveals the S-Locus Evolved after the Divergence of Turneroideae from Passifloroideae in a Stepwise Manner.</title>
        <authorList>
            <person name="Henning P.M."/>
            <person name="Roalson E.H."/>
            <person name="Mir W."/>
            <person name="McCubbin A.G."/>
            <person name="Shore J.S."/>
        </authorList>
    </citation>
    <scope>NUCLEOTIDE SEQUENCE</scope>
    <source>
        <strain evidence="1">F60SS</strain>
    </source>
</reference>
<dbReference type="EMBL" id="JAKUCV010002334">
    <property type="protein sequence ID" value="KAJ4843018.1"/>
    <property type="molecule type" value="Genomic_DNA"/>
</dbReference>
<organism evidence="1 2">
    <name type="scientific">Turnera subulata</name>
    <dbReference type="NCBI Taxonomy" id="218843"/>
    <lineage>
        <taxon>Eukaryota</taxon>
        <taxon>Viridiplantae</taxon>
        <taxon>Streptophyta</taxon>
        <taxon>Embryophyta</taxon>
        <taxon>Tracheophyta</taxon>
        <taxon>Spermatophyta</taxon>
        <taxon>Magnoliopsida</taxon>
        <taxon>eudicotyledons</taxon>
        <taxon>Gunneridae</taxon>
        <taxon>Pentapetalae</taxon>
        <taxon>rosids</taxon>
        <taxon>fabids</taxon>
        <taxon>Malpighiales</taxon>
        <taxon>Passifloraceae</taxon>
        <taxon>Turnera</taxon>
    </lineage>
</organism>
<dbReference type="AlphaFoldDB" id="A0A9Q0G3P8"/>
<name>A0A9Q0G3P8_9ROSI</name>
<evidence type="ECO:0000313" key="2">
    <source>
        <dbReference type="Proteomes" id="UP001141552"/>
    </source>
</evidence>
<reference evidence="1" key="1">
    <citation type="submission" date="2022-02" db="EMBL/GenBank/DDBJ databases">
        <authorList>
            <person name="Henning P.M."/>
            <person name="McCubbin A.G."/>
            <person name="Shore J.S."/>
        </authorList>
    </citation>
    <scope>NUCLEOTIDE SEQUENCE</scope>
    <source>
        <strain evidence="1">F60SS</strain>
        <tissue evidence="1">Leaves</tissue>
    </source>
</reference>
<dbReference type="Proteomes" id="UP001141552">
    <property type="component" value="Unassembled WGS sequence"/>
</dbReference>
<protein>
    <submittedName>
        <fullName evidence="1">Uncharacterized protein</fullName>
    </submittedName>
</protein>
<evidence type="ECO:0000313" key="1">
    <source>
        <dbReference type="EMBL" id="KAJ4843018.1"/>
    </source>
</evidence>
<comment type="caution">
    <text evidence="1">The sequence shown here is derived from an EMBL/GenBank/DDBJ whole genome shotgun (WGS) entry which is preliminary data.</text>
</comment>
<keyword evidence="2" id="KW-1185">Reference proteome</keyword>